<feature type="transmembrane region" description="Helical" evidence="1">
    <location>
        <begin position="83"/>
        <end position="106"/>
    </location>
</feature>
<reference evidence="2 3" key="1">
    <citation type="submission" date="2015-11" db="EMBL/GenBank/DDBJ databases">
        <title>Butyribacter intestini gen. nov., sp. nov., a butyric acid-producing bacterium of the family Lachnospiraceae isolated from the human faeces.</title>
        <authorList>
            <person name="Zou Y."/>
            <person name="Xue W."/>
            <person name="Luo G."/>
            <person name="Lv M."/>
        </authorList>
    </citation>
    <scope>NUCLEOTIDE SEQUENCE [LARGE SCALE GENOMIC DNA]</scope>
    <source>
        <strain evidence="2 3">ACET-33324</strain>
    </source>
</reference>
<protein>
    <recommendedName>
        <fullName evidence="4">CvpA family protein</fullName>
    </recommendedName>
</protein>
<evidence type="ECO:0000256" key="1">
    <source>
        <dbReference type="SAM" id="Phobius"/>
    </source>
</evidence>
<dbReference type="Proteomes" id="UP000054874">
    <property type="component" value="Unassembled WGS sequence"/>
</dbReference>
<feature type="transmembrane region" description="Helical" evidence="1">
    <location>
        <begin position="37"/>
        <end position="55"/>
    </location>
</feature>
<keyword evidence="1" id="KW-0812">Transmembrane</keyword>
<comment type="caution">
    <text evidence="2">The sequence shown here is derived from an EMBL/GenBank/DDBJ whole genome shotgun (WGS) entry which is preliminary data.</text>
</comment>
<dbReference type="EMBL" id="LNAM01000046">
    <property type="protein sequence ID" value="KSV60078.1"/>
    <property type="molecule type" value="Genomic_DNA"/>
</dbReference>
<keyword evidence="3" id="KW-1185">Reference proteome</keyword>
<sequence length="545" mass="61490">MKKLSRILLPLIFLLVIGSICYYIYLPAVNIHSRDFWIFLFILFAIMTAVALIFGSRPRLKQNGKNLEMNLESPAKKNPVFKLFLSLTLVLLAVYAIGSLLSSPIINAKKYRDLINIETRDFSQDIEQISYSEIPLLDKDSAALLGSRKMGSMVEYVSQFEVADNYAQINLNDAPVRVTPLKYASLFKWLTNRKDGLPAYIKIDMATQNAECVKLSSGIKYSESEHFGRYIYRHLRFNYPTYIFDTINFEIDEEGTPYWVCPVKDFTIGLFGGQTVKNVVLVNAITGEMTNYKVDEVPTWIDRVYSANLLVSYYDYYGTLKHGFLNSIFGQKDCLQTTEGYNYIALDDDVWVYTGVTSVVSDESLVGFVLMNQRTAETRYYSISGAKEYSAMASAEGKVQNLSYVATFPLLLNISNEPTYFIALKDSAGLVKKYAMVNIEKYTIVAIGDTIAECEKDYVTQLKQNNISAEISTEDTKTITGVIEKIADCVIEGNSHYYVLLKGRSGIYDVNVGEHIGIVTYQEGDTIRLEYTEGSEVNTVTGILK</sequence>
<proteinExistence type="predicted"/>
<dbReference type="STRING" id="290052.ASU35_06635"/>
<dbReference type="RefSeq" id="WP_058351658.1">
    <property type="nucleotide sequence ID" value="NZ_CABMMD010000046.1"/>
</dbReference>
<evidence type="ECO:0000313" key="2">
    <source>
        <dbReference type="EMBL" id="KSV60078.1"/>
    </source>
</evidence>
<gene>
    <name evidence="2" type="ORF">ASU35_06635</name>
</gene>
<feature type="transmembrane region" description="Helical" evidence="1">
    <location>
        <begin position="7"/>
        <end position="25"/>
    </location>
</feature>
<accession>A0A0V8QHY1</accession>
<keyword evidence="1" id="KW-0472">Membrane</keyword>
<name>A0A0V8QHY1_9FIRM</name>
<dbReference type="AlphaFoldDB" id="A0A0V8QHY1"/>
<organism evidence="2 3">
    <name type="scientific">Acetivibrio ethanolgignens</name>
    <dbReference type="NCBI Taxonomy" id="290052"/>
    <lineage>
        <taxon>Bacteria</taxon>
        <taxon>Bacillati</taxon>
        <taxon>Bacillota</taxon>
        <taxon>Clostridia</taxon>
        <taxon>Eubacteriales</taxon>
        <taxon>Oscillospiraceae</taxon>
        <taxon>Acetivibrio</taxon>
    </lineage>
</organism>
<dbReference type="OrthoDB" id="3169575at2"/>
<evidence type="ECO:0000313" key="3">
    <source>
        <dbReference type="Proteomes" id="UP000054874"/>
    </source>
</evidence>
<keyword evidence="1" id="KW-1133">Transmembrane helix</keyword>
<evidence type="ECO:0008006" key="4">
    <source>
        <dbReference type="Google" id="ProtNLM"/>
    </source>
</evidence>